<evidence type="ECO:0000313" key="2">
    <source>
        <dbReference type="EMBL" id="CAD2215483.1"/>
    </source>
</evidence>
<protein>
    <submittedName>
        <fullName evidence="2">Leucine Rich repeat, putative</fullName>
    </submittedName>
</protein>
<organism evidence="2 3">
    <name type="scientific">Angomonas deanei</name>
    <dbReference type="NCBI Taxonomy" id="59799"/>
    <lineage>
        <taxon>Eukaryota</taxon>
        <taxon>Discoba</taxon>
        <taxon>Euglenozoa</taxon>
        <taxon>Kinetoplastea</taxon>
        <taxon>Metakinetoplastina</taxon>
        <taxon>Trypanosomatida</taxon>
        <taxon>Trypanosomatidae</taxon>
        <taxon>Strigomonadinae</taxon>
        <taxon>Angomonas</taxon>
    </lineage>
</organism>
<evidence type="ECO:0000313" key="3">
    <source>
        <dbReference type="Proteomes" id="UP000515908"/>
    </source>
</evidence>
<evidence type="ECO:0000256" key="1">
    <source>
        <dbReference type="SAM" id="MobiDB-lite"/>
    </source>
</evidence>
<dbReference type="InterPro" id="IPR052394">
    <property type="entry name" value="LRR-containing"/>
</dbReference>
<dbReference type="PANTHER" id="PTHR24114:SF2">
    <property type="entry name" value="F-BOX DOMAIN-CONTAINING PROTEIN-RELATED"/>
    <property type="match status" value="1"/>
</dbReference>
<dbReference type="VEuPathDB" id="TriTrypDB:ADEAN_000293800"/>
<dbReference type="SUPFAM" id="SSF52047">
    <property type="entry name" value="RNI-like"/>
    <property type="match status" value="1"/>
</dbReference>
<dbReference type="InterPro" id="IPR032675">
    <property type="entry name" value="LRR_dom_sf"/>
</dbReference>
<dbReference type="PANTHER" id="PTHR24114">
    <property type="entry name" value="LEUCINE RICH REPEAT FAMILY PROTEIN"/>
    <property type="match status" value="1"/>
</dbReference>
<reference evidence="2 3" key="1">
    <citation type="submission" date="2020-08" db="EMBL/GenBank/DDBJ databases">
        <authorList>
            <person name="Newling K."/>
            <person name="Davey J."/>
            <person name="Forrester S."/>
        </authorList>
    </citation>
    <scope>NUCLEOTIDE SEQUENCE [LARGE SCALE GENOMIC DNA]</scope>
    <source>
        <strain evidence="3">Crithidia deanei Carvalho (ATCC PRA-265)</strain>
    </source>
</reference>
<name>S9VIN7_9TRYP</name>
<dbReference type="OrthoDB" id="245638at2759"/>
<proteinExistence type="predicted"/>
<feature type="region of interest" description="Disordered" evidence="1">
    <location>
        <begin position="1"/>
        <end position="24"/>
    </location>
</feature>
<accession>S9VIN7</accession>
<dbReference type="Pfam" id="PF13516">
    <property type="entry name" value="LRR_6"/>
    <property type="match status" value="3"/>
</dbReference>
<dbReference type="Gene3D" id="3.80.10.10">
    <property type="entry name" value="Ribonuclease Inhibitor"/>
    <property type="match status" value="2"/>
</dbReference>
<sequence>MSSQEGSEAPELEALYAYDEEEPRPKTKEELIAERFLALHADAFPEKENPENDPTGSAAYLDACDKINKESFMIFPTKSVAAELAKDKETLDLSHAGLGEKGSAALAAALHANSNVVKLVLVGNHIRPSSALSIAHAVRDGHSITSLDLSSNRLGEAELPKRGAEPVKGGTVVQELLGVGSNIQELSLRNNSLSDSDVAQFVGVLSDNTVLQQLDLSYNKIGYMGAVQLGQMLGQNGDLRVINFEWNNFRNVGCMKILSDGILNNNTLKTVNLSACGLDDGCAQLVNRVISENAIEEIIIANNRIGPSGGESIAKGLQATSSLQTLILDGNPLSDKGCLALLNVVVQGEARTLQLLSLQQCECSSEVEAQGAAASTGTTKVLISETRSKVTM</sequence>
<dbReference type="SMART" id="SM00368">
    <property type="entry name" value="LRR_RI"/>
    <property type="match status" value="6"/>
</dbReference>
<dbReference type="AlphaFoldDB" id="S9VIN7"/>
<dbReference type="Proteomes" id="UP000515908">
    <property type="component" value="Chromosome 05"/>
</dbReference>
<gene>
    <name evidence="2" type="ORF">ADEAN_000293800</name>
</gene>
<keyword evidence="3" id="KW-1185">Reference proteome</keyword>
<dbReference type="EMBL" id="LR877149">
    <property type="protein sequence ID" value="CAD2215483.1"/>
    <property type="molecule type" value="Genomic_DNA"/>
</dbReference>
<dbReference type="InterPro" id="IPR001611">
    <property type="entry name" value="Leu-rich_rpt"/>
</dbReference>